<dbReference type="SFLD" id="SFLDG01129">
    <property type="entry name" value="C1.5:_HAD__Beta-PGM__Phosphata"/>
    <property type="match status" value="1"/>
</dbReference>
<dbReference type="InterPro" id="IPR023214">
    <property type="entry name" value="HAD_sf"/>
</dbReference>
<keyword evidence="1" id="KW-0028">Amino-acid biosynthesis</keyword>
<sequence>MKPIAIVTDIEGTTSSIRFVKDVLFVYAERFLPEFVRKHKEERDVARQLRSMSESTGIPLKNTEALIDQLRLWMHEDKKVTELKALQGMVWERGYQRGEYQAHVYADVPPKLQEWLDEGINLYVYSSGSEKAQRLFFRYSNCGDLRLMFAGYFDTSIGAKQDVQSYVNLAEQIALPARDILFLSDIEAELDAAAEAGINTTWVVRPQEGTVAPKKSKHPIVSSFADIKLD</sequence>
<dbReference type="Gene3D" id="1.10.720.60">
    <property type="match status" value="1"/>
</dbReference>
<dbReference type="SFLD" id="SFLDF00044">
    <property type="entry name" value="enolase-phosphatase"/>
    <property type="match status" value="1"/>
</dbReference>
<dbReference type="EMBL" id="LAZR01000002">
    <property type="protein sequence ID" value="KKO11819.1"/>
    <property type="molecule type" value="Genomic_DNA"/>
</dbReference>
<gene>
    <name evidence="4" type="ORF">LCGC14_0013230</name>
</gene>
<proteinExistence type="inferred from homology"/>
<protein>
    <recommendedName>
        <fullName evidence="5">Acireductone synthase</fullName>
    </recommendedName>
</protein>
<evidence type="ECO:0000256" key="1">
    <source>
        <dbReference type="ARBA" id="ARBA00022605"/>
    </source>
</evidence>
<dbReference type="GO" id="GO:0043874">
    <property type="term" value="F:acireductone synthase activity"/>
    <property type="evidence" value="ECO:0007669"/>
    <property type="project" value="InterPro"/>
</dbReference>
<dbReference type="NCBIfam" id="TIGR01691">
    <property type="entry name" value="enolase-ppase"/>
    <property type="match status" value="1"/>
</dbReference>
<dbReference type="PANTHER" id="PTHR20371">
    <property type="entry name" value="ENOLASE-PHOSPHATASE E1"/>
    <property type="match status" value="1"/>
</dbReference>
<comment type="caution">
    <text evidence="4">The sequence shown here is derived from an EMBL/GenBank/DDBJ whole genome shotgun (WGS) entry which is preliminary data.</text>
</comment>
<dbReference type="InterPro" id="IPR023943">
    <property type="entry name" value="Enolase-ppase_E1"/>
</dbReference>
<evidence type="ECO:0008006" key="5">
    <source>
        <dbReference type="Google" id="ProtNLM"/>
    </source>
</evidence>
<dbReference type="HAMAP" id="MF_01681">
    <property type="entry name" value="Salvage_MtnC"/>
    <property type="match status" value="1"/>
</dbReference>
<reference evidence="4" key="1">
    <citation type="journal article" date="2015" name="Nature">
        <title>Complex archaea that bridge the gap between prokaryotes and eukaryotes.</title>
        <authorList>
            <person name="Spang A."/>
            <person name="Saw J.H."/>
            <person name="Jorgensen S.L."/>
            <person name="Zaremba-Niedzwiedzka K."/>
            <person name="Martijn J."/>
            <person name="Lind A.E."/>
            <person name="van Eijk R."/>
            <person name="Schleper C."/>
            <person name="Guy L."/>
            <person name="Ettema T.J."/>
        </authorList>
    </citation>
    <scope>NUCLEOTIDE SEQUENCE</scope>
</reference>
<dbReference type="PANTHER" id="PTHR20371:SF1">
    <property type="entry name" value="ENOLASE-PHOSPHATASE E1"/>
    <property type="match status" value="1"/>
</dbReference>
<dbReference type="GO" id="GO:0000287">
    <property type="term" value="F:magnesium ion binding"/>
    <property type="evidence" value="ECO:0007669"/>
    <property type="project" value="InterPro"/>
</dbReference>
<dbReference type="CDD" id="cd01629">
    <property type="entry name" value="HAD_EP"/>
    <property type="match status" value="1"/>
</dbReference>
<dbReference type="AlphaFoldDB" id="A0A0F9Z3V6"/>
<evidence type="ECO:0000256" key="2">
    <source>
        <dbReference type="ARBA" id="ARBA00022801"/>
    </source>
</evidence>
<dbReference type="Pfam" id="PF00702">
    <property type="entry name" value="Hydrolase"/>
    <property type="match status" value="1"/>
</dbReference>
<name>A0A0F9Z3V6_9ZZZZ</name>
<keyword evidence="2" id="KW-0378">Hydrolase</keyword>
<organism evidence="4">
    <name type="scientific">marine sediment metagenome</name>
    <dbReference type="NCBI Taxonomy" id="412755"/>
    <lineage>
        <taxon>unclassified sequences</taxon>
        <taxon>metagenomes</taxon>
        <taxon>ecological metagenomes</taxon>
    </lineage>
</organism>
<dbReference type="SFLD" id="SFLDS00003">
    <property type="entry name" value="Haloacid_Dehalogenase"/>
    <property type="match status" value="1"/>
</dbReference>
<evidence type="ECO:0000313" key="4">
    <source>
        <dbReference type="EMBL" id="KKO11819.1"/>
    </source>
</evidence>
<evidence type="ECO:0000256" key="3">
    <source>
        <dbReference type="ARBA" id="ARBA00023167"/>
    </source>
</evidence>
<dbReference type="SFLD" id="SFLDG01133">
    <property type="entry name" value="C1.5.4:_Enolase-phosphatase_Li"/>
    <property type="match status" value="1"/>
</dbReference>
<keyword evidence="3" id="KW-0486">Methionine biosynthesis</keyword>
<accession>A0A0F9Z3V6</accession>
<dbReference type="Gene3D" id="3.40.50.1000">
    <property type="entry name" value="HAD superfamily/HAD-like"/>
    <property type="match status" value="1"/>
</dbReference>
<dbReference type="SUPFAM" id="SSF56784">
    <property type="entry name" value="HAD-like"/>
    <property type="match status" value="1"/>
</dbReference>
<dbReference type="InterPro" id="IPR036412">
    <property type="entry name" value="HAD-like_sf"/>
</dbReference>
<dbReference type="GO" id="GO:0019509">
    <property type="term" value="P:L-methionine salvage from methylthioadenosine"/>
    <property type="evidence" value="ECO:0007669"/>
    <property type="project" value="InterPro"/>
</dbReference>